<protein>
    <submittedName>
        <fullName evidence="1">Uncharacterized protein</fullName>
    </submittedName>
</protein>
<gene>
    <name evidence="1" type="ORF">GCM10009576_096930</name>
</gene>
<organism evidence="1 2">
    <name type="scientific">Streptomyces rhizosphaericus</name>
    <dbReference type="NCBI Taxonomy" id="114699"/>
    <lineage>
        <taxon>Bacteria</taxon>
        <taxon>Bacillati</taxon>
        <taxon>Actinomycetota</taxon>
        <taxon>Actinomycetes</taxon>
        <taxon>Kitasatosporales</taxon>
        <taxon>Streptomycetaceae</taxon>
        <taxon>Streptomyces</taxon>
        <taxon>Streptomyces violaceusniger group</taxon>
    </lineage>
</organism>
<proteinExistence type="predicted"/>
<accession>A0ABN1STD2</accession>
<evidence type="ECO:0000313" key="2">
    <source>
        <dbReference type="Proteomes" id="UP001500033"/>
    </source>
</evidence>
<reference evidence="1 2" key="1">
    <citation type="journal article" date="2019" name="Int. J. Syst. Evol. Microbiol.">
        <title>The Global Catalogue of Microorganisms (GCM) 10K type strain sequencing project: providing services to taxonomists for standard genome sequencing and annotation.</title>
        <authorList>
            <consortium name="The Broad Institute Genomics Platform"/>
            <consortium name="The Broad Institute Genome Sequencing Center for Infectious Disease"/>
            <person name="Wu L."/>
            <person name="Ma J."/>
        </authorList>
    </citation>
    <scope>NUCLEOTIDE SEQUENCE [LARGE SCALE GENOMIC DNA]</scope>
    <source>
        <strain evidence="1 2">JCM 11445</strain>
    </source>
</reference>
<dbReference type="EMBL" id="BAAAIE010000181">
    <property type="protein sequence ID" value="GAA1003672.1"/>
    <property type="molecule type" value="Genomic_DNA"/>
</dbReference>
<sequence>MPADGVDDGGLVDIGVGVDPADHFDGLWHGGRLTCTDEVSSKGSVPHQEQSLVRHTGIFRPPIGDQTCFLERR</sequence>
<keyword evidence="2" id="KW-1185">Reference proteome</keyword>
<evidence type="ECO:0000313" key="1">
    <source>
        <dbReference type="EMBL" id="GAA1003672.1"/>
    </source>
</evidence>
<comment type="caution">
    <text evidence="1">The sequence shown here is derived from an EMBL/GenBank/DDBJ whole genome shotgun (WGS) entry which is preliminary data.</text>
</comment>
<name>A0ABN1STD2_9ACTN</name>
<dbReference type="Proteomes" id="UP001500033">
    <property type="component" value="Unassembled WGS sequence"/>
</dbReference>